<proteinExistence type="predicted"/>
<protein>
    <submittedName>
        <fullName evidence="2">Uncharacterized protein</fullName>
    </submittedName>
</protein>
<dbReference type="Proteomes" id="UP000245720">
    <property type="component" value="Unassembled WGS sequence"/>
</dbReference>
<evidence type="ECO:0000313" key="3">
    <source>
        <dbReference type="Proteomes" id="UP000245720"/>
    </source>
</evidence>
<dbReference type="AlphaFoldDB" id="A0A315XXA0"/>
<accession>A0A315XXA0</accession>
<keyword evidence="1" id="KW-0732">Signal</keyword>
<sequence length="496" mass="56554">MKRVLCLFAASMLAFSTFSCSENKNKKSSAPVSETGEDISGEPVEREFMTYSAEDFATVDVNTTITDREFPYKRCEFSSKEQDFGSRISPCRDEKYRDRFMEYLDSGYREERFIADRVAEWEASFVTPDDLMITSAIGCGTTAYIAVNFDTLCYGCHESSVFRYDTEKGELKEILHHSDPENSLEIRQICSVRGELFVDTDTMGICRFDGETGEMEQILESEDDGYGHMVSNDADRLIVTFSVPQREKVDKDYKPKEGEIVYSNDNENFFIEHGSDMTMKEYDFDTGEWKELYSVFSPAEESKWGTEEFPNIYGELFAWKEKPEGTRKYDVVTEEYRVSTGLNNCDIVYAGRDKLILTLSNGGGNGGVSKYVLHEFDFETMQHYVIDYTNYGGNCIAFGDGVITYMGGMRTGGAYYIMPSLGLVFPIESAPHDDGSLMNMSTGLFGNDRKNAMFMTYRPTKSKPVTVSTPDGDFTHTEYSDYEYIYFWFTADENDE</sequence>
<feature type="signal peptide" evidence="1">
    <location>
        <begin position="1"/>
        <end position="21"/>
    </location>
</feature>
<gene>
    <name evidence="2" type="ORF">IE37_02680</name>
</gene>
<name>A0A315XXA0_RUMFL</name>
<dbReference type="EMBL" id="QGDI01000011">
    <property type="protein sequence ID" value="PWJ11031.1"/>
    <property type="molecule type" value="Genomic_DNA"/>
</dbReference>
<dbReference type="OrthoDB" id="1815081at2"/>
<evidence type="ECO:0000256" key="1">
    <source>
        <dbReference type="SAM" id="SignalP"/>
    </source>
</evidence>
<feature type="chain" id="PRO_5016297061" evidence="1">
    <location>
        <begin position="22"/>
        <end position="496"/>
    </location>
</feature>
<reference evidence="2 3" key="1">
    <citation type="submission" date="2018-05" db="EMBL/GenBank/DDBJ databases">
        <title>The Hungate 1000. A catalogue of reference genomes from the rumen microbiome.</title>
        <authorList>
            <person name="Kelly W."/>
        </authorList>
    </citation>
    <scope>NUCLEOTIDE SEQUENCE [LARGE SCALE GENOMIC DNA]</scope>
    <source>
        <strain evidence="2 3">SAb67</strain>
    </source>
</reference>
<organism evidence="2 3">
    <name type="scientific">Ruminococcus flavefaciens</name>
    <dbReference type="NCBI Taxonomy" id="1265"/>
    <lineage>
        <taxon>Bacteria</taxon>
        <taxon>Bacillati</taxon>
        <taxon>Bacillota</taxon>
        <taxon>Clostridia</taxon>
        <taxon>Eubacteriales</taxon>
        <taxon>Oscillospiraceae</taxon>
        <taxon>Ruminococcus</taxon>
    </lineage>
</organism>
<dbReference type="SUPFAM" id="SSF82171">
    <property type="entry name" value="DPP6 N-terminal domain-like"/>
    <property type="match status" value="1"/>
</dbReference>
<evidence type="ECO:0000313" key="2">
    <source>
        <dbReference type="EMBL" id="PWJ11031.1"/>
    </source>
</evidence>
<dbReference type="PROSITE" id="PS51257">
    <property type="entry name" value="PROKAR_LIPOPROTEIN"/>
    <property type="match status" value="1"/>
</dbReference>
<dbReference type="RefSeq" id="WP_109727404.1">
    <property type="nucleotide sequence ID" value="NZ_QGDI01000011.1"/>
</dbReference>
<comment type="caution">
    <text evidence="2">The sequence shown here is derived from an EMBL/GenBank/DDBJ whole genome shotgun (WGS) entry which is preliminary data.</text>
</comment>